<evidence type="ECO:0000313" key="3">
    <source>
        <dbReference type="EMBL" id="ABV34110.1"/>
    </source>
</evidence>
<dbReference type="EC" id="2.8.3.9" evidence="3"/>
<dbReference type="Proteomes" id="UP000002016">
    <property type="component" value="Chromosome"/>
</dbReference>
<proteinExistence type="inferred from homology"/>
<dbReference type="Pfam" id="PF01144">
    <property type="entry name" value="CoA_trans"/>
    <property type="match status" value="1"/>
</dbReference>
<evidence type="ECO:0000256" key="2">
    <source>
        <dbReference type="ARBA" id="ARBA00022679"/>
    </source>
</evidence>
<dbReference type="HOGENOM" id="CLU_019942_4_1_0"/>
<dbReference type="GO" id="GO:0047371">
    <property type="term" value="F:butyrate-acetoacetate CoA-transferase activity"/>
    <property type="evidence" value="ECO:0007669"/>
    <property type="project" value="UniProtKB-EC"/>
</dbReference>
<reference evidence="3 4" key="1">
    <citation type="submission" date="2007-08" db="EMBL/GenBank/DDBJ databases">
        <title>Complete sequence of Thermotoga lettingae TMO.</title>
        <authorList>
            <consortium name="US DOE Joint Genome Institute"/>
            <person name="Copeland A."/>
            <person name="Lucas S."/>
            <person name="Lapidus A."/>
            <person name="Barry K."/>
            <person name="Glavina del Rio T."/>
            <person name="Dalin E."/>
            <person name="Tice H."/>
            <person name="Pitluck S."/>
            <person name="Foster B."/>
            <person name="Bruce D."/>
            <person name="Schmutz J."/>
            <person name="Larimer F."/>
            <person name="Land M."/>
            <person name="Hauser L."/>
            <person name="Kyrpides N."/>
            <person name="Mikhailova N."/>
            <person name="Nelson K."/>
            <person name="Gogarten J.P."/>
            <person name="Noll K."/>
            <person name="Richardson P."/>
        </authorList>
    </citation>
    <scope>NUCLEOTIDE SEQUENCE [LARGE SCALE GENOMIC DNA]</scope>
    <source>
        <strain evidence="4">ATCC BAA-301 / DSM 14385 / NBRC 107922 / TMO</strain>
    </source>
</reference>
<gene>
    <name evidence="3" type="ordered locus">Tlet_1555</name>
</gene>
<protein>
    <submittedName>
        <fullName evidence="3">3-oxoacid CoA-transferase, B subunit</fullName>
        <ecNumber evidence="3">2.8.3.9</ecNumber>
    </submittedName>
</protein>
<dbReference type="KEGG" id="tle:Tlet_1555"/>
<dbReference type="PANTHER" id="PTHR13707:SF57">
    <property type="entry name" value="SUCCINYL-COA:3-KETOACID COENZYME A TRANSFERASE SUBUNIT B-RELATED"/>
    <property type="match status" value="1"/>
</dbReference>
<dbReference type="STRING" id="416591.Tlet_1555"/>
<dbReference type="PROSITE" id="PS01274">
    <property type="entry name" value="COA_TRANSF_2"/>
    <property type="match status" value="1"/>
</dbReference>
<dbReference type="InterPro" id="IPR012791">
    <property type="entry name" value="3-oxoacid_CoA-transf_B"/>
</dbReference>
<dbReference type="SUPFAM" id="SSF100950">
    <property type="entry name" value="NagB/RpiA/CoA transferase-like"/>
    <property type="match status" value="1"/>
</dbReference>
<keyword evidence="4" id="KW-1185">Reference proteome</keyword>
<dbReference type="AlphaFoldDB" id="A8F7H6"/>
<dbReference type="NCBIfam" id="TIGR02428">
    <property type="entry name" value="pcaJ_scoB_fam"/>
    <property type="match status" value="1"/>
</dbReference>
<dbReference type="InterPro" id="IPR004164">
    <property type="entry name" value="CoA_transf_AS"/>
</dbReference>
<dbReference type="SMART" id="SM00882">
    <property type="entry name" value="CoA_trans"/>
    <property type="match status" value="1"/>
</dbReference>
<dbReference type="InterPro" id="IPR037171">
    <property type="entry name" value="NagB/RpiA_transferase-like"/>
</dbReference>
<evidence type="ECO:0000256" key="1">
    <source>
        <dbReference type="ARBA" id="ARBA00007047"/>
    </source>
</evidence>
<organism evidence="3 4">
    <name type="scientific">Pseudothermotoga lettingae (strain ATCC BAA-301 / DSM 14385 / NBRC 107922 / TMO)</name>
    <name type="common">Thermotoga lettingae</name>
    <dbReference type="NCBI Taxonomy" id="416591"/>
    <lineage>
        <taxon>Bacteria</taxon>
        <taxon>Thermotogati</taxon>
        <taxon>Thermotogota</taxon>
        <taxon>Thermotogae</taxon>
        <taxon>Thermotogales</taxon>
        <taxon>Thermotogaceae</taxon>
        <taxon>Pseudothermotoga</taxon>
    </lineage>
</organism>
<accession>A8F7H6</accession>
<dbReference type="EMBL" id="CP000812">
    <property type="protein sequence ID" value="ABV34110.1"/>
    <property type="molecule type" value="Genomic_DNA"/>
</dbReference>
<comment type="similarity">
    <text evidence="1">Belongs to the 3-oxoacid CoA-transferase subunit B family.</text>
</comment>
<reference evidence="3 4" key="2">
    <citation type="journal article" date="2009" name="Proc. Natl. Acad. Sci. U.S.A.">
        <title>On the chimeric nature, thermophilic origin, and phylogenetic placement of the Thermotogales.</title>
        <authorList>
            <person name="Zhaxybayeva O."/>
            <person name="Swithers K.S."/>
            <person name="Lapierre P."/>
            <person name="Fournier G.P."/>
            <person name="Bickhart D.M."/>
            <person name="DeBoy R.T."/>
            <person name="Nelson K.E."/>
            <person name="Nesbo C.L."/>
            <person name="Doolittle W.F."/>
            <person name="Gogarten J.P."/>
            <person name="Noll K.M."/>
        </authorList>
    </citation>
    <scope>NUCLEOTIDE SEQUENCE [LARGE SCALE GENOMIC DNA]</scope>
    <source>
        <strain evidence="4">ATCC BAA-301 / DSM 14385 / NBRC 107922 / TMO</strain>
    </source>
</reference>
<dbReference type="PANTHER" id="PTHR13707">
    <property type="entry name" value="KETOACID-COENZYME A TRANSFERASE"/>
    <property type="match status" value="1"/>
</dbReference>
<name>A8F7H6_PSELT</name>
<keyword evidence="2 3" id="KW-0808">Transferase</keyword>
<evidence type="ECO:0000313" key="4">
    <source>
        <dbReference type="Proteomes" id="UP000002016"/>
    </source>
</evidence>
<dbReference type="RefSeq" id="WP_012003586.1">
    <property type="nucleotide sequence ID" value="NC_009828.1"/>
</dbReference>
<dbReference type="eggNOG" id="COG2057">
    <property type="taxonomic scope" value="Bacteria"/>
</dbReference>
<sequence length="224" mass="23520">MIQDQNLAKAVIAKRVALELKDGDIVNLGIGIPTLVANYLPPKVEIFLQSENGILGMGPAPMSGYEHPNLTNAGGSPITFLPGACAFDSAVSFGLIRGGHVDATVLGALQVDEEGHLANWMIPGKMVPGMGGAMDLVTGAKKVIVAMQHVAKGNAPKIVKKCTLPLTSIRRVDLIVTDMAVIEVTGNGLILKELAPQTTVDEVVKFTEAKLIVPEDVPVMPVSL</sequence>
<dbReference type="OrthoDB" id="9778604at2"/>
<dbReference type="InterPro" id="IPR004165">
    <property type="entry name" value="CoA_trans_fam_I"/>
</dbReference>
<dbReference type="Gene3D" id="3.40.1080.10">
    <property type="entry name" value="Glutaconate Coenzyme A-transferase"/>
    <property type="match status" value="1"/>
</dbReference>